<dbReference type="EMBL" id="JACSDY010000006">
    <property type="protein sequence ID" value="KAF7425159.1"/>
    <property type="molecule type" value="Genomic_DNA"/>
</dbReference>
<dbReference type="Proteomes" id="UP000600918">
    <property type="component" value="Unassembled WGS sequence"/>
</dbReference>
<feature type="transmembrane region" description="Helical" evidence="1">
    <location>
        <begin position="17"/>
        <end position="37"/>
    </location>
</feature>
<organism evidence="2 3">
    <name type="scientific">Vespula pensylvanica</name>
    <name type="common">Western yellow jacket</name>
    <name type="synonym">Wasp</name>
    <dbReference type="NCBI Taxonomy" id="30213"/>
    <lineage>
        <taxon>Eukaryota</taxon>
        <taxon>Metazoa</taxon>
        <taxon>Ecdysozoa</taxon>
        <taxon>Arthropoda</taxon>
        <taxon>Hexapoda</taxon>
        <taxon>Insecta</taxon>
        <taxon>Pterygota</taxon>
        <taxon>Neoptera</taxon>
        <taxon>Endopterygota</taxon>
        <taxon>Hymenoptera</taxon>
        <taxon>Apocrita</taxon>
        <taxon>Aculeata</taxon>
        <taxon>Vespoidea</taxon>
        <taxon>Vespidae</taxon>
        <taxon>Vespinae</taxon>
        <taxon>Vespula</taxon>
    </lineage>
</organism>
<evidence type="ECO:0000256" key="1">
    <source>
        <dbReference type="SAM" id="Phobius"/>
    </source>
</evidence>
<dbReference type="AlphaFoldDB" id="A0A834U9R4"/>
<sequence>MEKGVGSALEPHRELDLAWLGLAWLGLAWLGLAWLCFARLERRARAWHYCLLLARFDEPYENVSESTLGEALFQQENVKQEYTRVVGREENTRDAEKRVTLVDFSRESLGRFQRKSLD</sequence>
<reference evidence="2" key="1">
    <citation type="journal article" date="2020" name="G3 (Bethesda)">
        <title>High-Quality Assemblies for Three Invasive Social Wasps from the &lt;i&gt;Vespula&lt;/i&gt; Genus.</title>
        <authorList>
            <person name="Harrop T.W.R."/>
            <person name="Guhlin J."/>
            <person name="McLaughlin G.M."/>
            <person name="Permina E."/>
            <person name="Stockwell P."/>
            <person name="Gilligan J."/>
            <person name="Le Lec M.F."/>
            <person name="Gruber M.A.M."/>
            <person name="Quinn O."/>
            <person name="Lovegrove M."/>
            <person name="Duncan E.J."/>
            <person name="Remnant E.J."/>
            <person name="Van Eeckhoven J."/>
            <person name="Graham B."/>
            <person name="Knapp R.A."/>
            <person name="Langford K.W."/>
            <person name="Kronenberg Z."/>
            <person name="Press M.O."/>
            <person name="Eacker S.M."/>
            <person name="Wilson-Rankin E.E."/>
            <person name="Purcell J."/>
            <person name="Lester P.J."/>
            <person name="Dearden P.K."/>
        </authorList>
    </citation>
    <scope>NUCLEOTIDE SEQUENCE</scope>
    <source>
        <strain evidence="2">Volc-1</strain>
    </source>
</reference>
<comment type="caution">
    <text evidence="2">The sequence shown here is derived from an EMBL/GenBank/DDBJ whole genome shotgun (WGS) entry which is preliminary data.</text>
</comment>
<proteinExistence type="predicted"/>
<name>A0A834U9R4_VESPE</name>
<accession>A0A834U9R4</accession>
<keyword evidence="1" id="KW-0812">Transmembrane</keyword>
<keyword evidence="3" id="KW-1185">Reference proteome</keyword>
<protein>
    <submittedName>
        <fullName evidence="2">Uncharacterized protein</fullName>
    </submittedName>
</protein>
<evidence type="ECO:0000313" key="3">
    <source>
        <dbReference type="Proteomes" id="UP000600918"/>
    </source>
</evidence>
<keyword evidence="1" id="KW-1133">Transmembrane helix</keyword>
<evidence type="ECO:0000313" key="2">
    <source>
        <dbReference type="EMBL" id="KAF7425159.1"/>
    </source>
</evidence>
<keyword evidence="1" id="KW-0472">Membrane</keyword>
<gene>
    <name evidence="2" type="ORF">H0235_007597</name>
</gene>